<keyword evidence="1" id="KW-0479">Metal-binding</keyword>
<dbReference type="InterPro" id="IPR036236">
    <property type="entry name" value="Znf_C2H2_sf"/>
</dbReference>
<keyword evidence="8" id="KW-1185">Reference proteome</keyword>
<reference evidence="7" key="1">
    <citation type="submission" date="2022-07" db="EMBL/GenBank/DDBJ databases">
        <title>Chromosome-level genome of Muraenolepis orangiensis.</title>
        <authorList>
            <person name="Kim J."/>
        </authorList>
    </citation>
    <scope>NUCLEOTIDE SEQUENCE</scope>
    <source>
        <strain evidence="7">KU_S4_2022</strain>
        <tissue evidence="7">Muscle</tissue>
    </source>
</reference>
<dbReference type="FunFam" id="3.30.160.60:FF:000100">
    <property type="entry name" value="Zinc finger 45-like"/>
    <property type="match status" value="1"/>
</dbReference>
<sequence length="106" mass="12042">MRLKCPLCPHTAQRHLLRLLDMPQYPCQACGKSYTRLDHLERHVNHAHLAGKRVCRKCKSPATRDLCAKCFPGEVCENLPIEDPQEDIDQKTVRLLGVDTQSSPPL</sequence>
<evidence type="ECO:0000259" key="6">
    <source>
        <dbReference type="PROSITE" id="PS50157"/>
    </source>
</evidence>
<evidence type="ECO:0000313" key="8">
    <source>
        <dbReference type="Proteomes" id="UP001148018"/>
    </source>
</evidence>
<dbReference type="AlphaFoldDB" id="A0A9Q0EXC4"/>
<dbReference type="InterPro" id="IPR013087">
    <property type="entry name" value="Znf_C2H2_type"/>
</dbReference>
<dbReference type="Proteomes" id="UP001148018">
    <property type="component" value="Unassembled WGS sequence"/>
</dbReference>
<gene>
    <name evidence="7" type="ORF">NHX12_019750</name>
</gene>
<dbReference type="GO" id="GO:0008270">
    <property type="term" value="F:zinc ion binding"/>
    <property type="evidence" value="ECO:0007669"/>
    <property type="project" value="UniProtKB-KW"/>
</dbReference>
<organism evidence="7 8">
    <name type="scientific">Muraenolepis orangiensis</name>
    <name type="common">Patagonian moray cod</name>
    <dbReference type="NCBI Taxonomy" id="630683"/>
    <lineage>
        <taxon>Eukaryota</taxon>
        <taxon>Metazoa</taxon>
        <taxon>Chordata</taxon>
        <taxon>Craniata</taxon>
        <taxon>Vertebrata</taxon>
        <taxon>Euteleostomi</taxon>
        <taxon>Actinopterygii</taxon>
        <taxon>Neopterygii</taxon>
        <taxon>Teleostei</taxon>
        <taxon>Neoteleostei</taxon>
        <taxon>Acanthomorphata</taxon>
        <taxon>Zeiogadaria</taxon>
        <taxon>Gadariae</taxon>
        <taxon>Gadiformes</taxon>
        <taxon>Muraenolepidoidei</taxon>
        <taxon>Muraenolepididae</taxon>
        <taxon>Muraenolepis</taxon>
    </lineage>
</organism>
<evidence type="ECO:0000256" key="1">
    <source>
        <dbReference type="ARBA" id="ARBA00022723"/>
    </source>
</evidence>
<evidence type="ECO:0000313" key="7">
    <source>
        <dbReference type="EMBL" id="KAJ3613501.1"/>
    </source>
</evidence>
<protein>
    <recommendedName>
        <fullName evidence="6">C2H2-type domain-containing protein</fullName>
    </recommendedName>
</protein>
<dbReference type="PROSITE" id="PS50157">
    <property type="entry name" value="ZINC_FINGER_C2H2_2"/>
    <property type="match status" value="1"/>
</dbReference>
<dbReference type="SUPFAM" id="SSF57667">
    <property type="entry name" value="beta-beta-alpha zinc fingers"/>
    <property type="match status" value="1"/>
</dbReference>
<name>A0A9Q0EXC4_9TELE</name>
<evidence type="ECO:0000256" key="2">
    <source>
        <dbReference type="ARBA" id="ARBA00022737"/>
    </source>
</evidence>
<dbReference type="PROSITE" id="PS00028">
    <property type="entry name" value="ZINC_FINGER_C2H2_1"/>
    <property type="match status" value="1"/>
</dbReference>
<dbReference type="Gene3D" id="3.30.160.60">
    <property type="entry name" value="Classic Zinc Finger"/>
    <property type="match status" value="1"/>
</dbReference>
<feature type="domain" description="C2H2-type" evidence="6">
    <location>
        <begin position="25"/>
        <end position="53"/>
    </location>
</feature>
<proteinExistence type="predicted"/>
<keyword evidence="3 5" id="KW-0863">Zinc-finger</keyword>
<keyword evidence="4" id="KW-0862">Zinc</keyword>
<keyword evidence="2" id="KW-0677">Repeat</keyword>
<feature type="non-terminal residue" evidence="7">
    <location>
        <position position="1"/>
    </location>
</feature>
<evidence type="ECO:0000256" key="4">
    <source>
        <dbReference type="ARBA" id="ARBA00022833"/>
    </source>
</evidence>
<dbReference type="EMBL" id="JANIIK010000035">
    <property type="protein sequence ID" value="KAJ3613501.1"/>
    <property type="molecule type" value="Genomic_DNA"/>
</dbReference>
<evidence type="ECO:0000256" key="3">
    <source>
        <dbReference type="ARBA" id="ARBA00022771"/>
    </source>
</evidence>
<comment type="caution">
    <text evidence="7">The sequence shown here is derived from an EMBL/GenBank/DDBJ whole genome shotgun (WGS) entry which is preliminary data.</text>
</comment>
<dbReference type="OrthoDB" id="624345at2759"/>
<evidence type="ECO:0000256" key="5">
    <source>
        <dbReference type="PROSITE-ProRule" id="PRU00042"/>
    </source>
</evidence>
<accession>A0A9Q0EXC4</accession>